<name>A0A1G7Y786_9PROT</name>
<feature type="domain" description="JAB" evidence="7">
    <location>
        <begin position="7"/>
        <end position="131"/>
    </location>
</feature>
<dbReference type="GO" id="GO:0008270">
    <property type="term" value="F:zinc ion binding"/>
    <property type="evidence" value="ECO:0007669"/>
    <property type="project" value="TreeGrafter"/>
</dbReference>
<evidence type="ECO:0000256" key="2">
    <source>
        <dbReference type="ARBA" id="ARBA00022723"/>
    </source>
</evidence>
<dbReference type="Gene3D" id="3.40.140.10">
    <property type="entry name" value="Cytidine Deaminase, domain 2"/>
    <property type="match status" value="1"/>
</dbReference>
<dbReference type="GO" id="GO:0000502">
    <property type="term" value="C:proteasome complex"/>
    <property type="evidence" value="ECO:0007669"/>
    <property type="project" value="UniProtKB-KW"/>
</dbReference>
<dbReference type="AlphaFoldDB" id="A0A1G7Y786"/>
<dbReference type="InterPro" id="IPR051929">
    <property type="entry name" value="VirAsm_ModProt"/>
</dbReference>
<dbReference type="PANTHER" id="PTHR34858:SF1">
    <property type="entry name" value="CYSO-CYSTEINE PEPTIDASE"/>
    <property type="match status" value="1"/>
</dbReference>
<accession>A0A1G7Y786</accession>
<dbReference type="GO" id="GO:0006508">
    <property type="term" value="P:proteolysis"/>
    <property type="evidence" value="ECO:0007669"/>
    <property type="project" value="UniProtKB-KW"/>
</dbReference>
<evidence type="ECO:0000256" key="5">
    <source>
        <dbReference type="ARBA" id="ARBA00023049"/>
    </source>
</evidence>
<evidence type="ECO:0000313" key="9">
    <source>
        <dbReference type="Proteomes" id="UP000217076"/>
    </source>
</evidence>
<dbReference type="CDD" id="cd08070">
    <property type="entry name" value="MPN_like"/>
    <property type="match status" value="1"/>
</dbReference>
<dbReference type="Pfam" id="PF14464">
    <property type="entry name" value="Prok-JAB"/>
    <property type="match status" value="1"/>
</dbReference>
<dbReference type="RefSeq" id="WP_218119498.1">
    <property type="nucleotide sequence ID" value="NZ_FNCV01000003.1"/>
</dbReference>
<dbReference type="SUPFAM" id="SSF102712">
    <property type="entry name" value="JAB1/MPN domain"/>
    <property type="match status" value="1"/>
</dbReference>
<keyword evidence="2" id="KW-0479">Metal-binding</keyword>
<evidence type="ECO:0000313" key="8">
    <source>
        <dbReference type="EMBL" id="SDG92237.1"/>
    </source>
</evidence>
<dbReference type="PANTHER" id="PTHR34858">
    <property type="entry name" value="CYSO-CYSTEINE PEPTIDASE"/>
    <property type="match status" value="1"/>
</dbReference>
<dbReference type="Proteomes" id="UP000217076">
    <property type="component" value="Unassembled WGS sequence"/>
</dbReference>
<protein>
    <submittedName>
        <fullName evidence="8">Proteasome lid subunit RPN8/RPN11, contains Jab1/MPN metalloenzyme (JAMM) motif</fullName>
    </submittedName>
</protein>
<dbReference type="STRING" id="83401.SAMN05421742_103209"/>
<organism evidence="8 9">
    <name type="scientific">Roseospirillum parvum</name>
    <dbReference type="NCBI Taxonomy" id="83401"/>
    <lineage>
        <taxon>Bacteria</taxon>
        <taxon>Pseudomonadati</taxon>
        <taxon>Pseudomonadota</taxon>
        <taxon>Alphaproteobacteria</taxon>
        <taxon>Rhodospirillales</taxon>
        <taxon>Rhodospirillaceae</taxon>
        <taxon>Roseospirillum</taxon>
    </lineage>
</organism>
<dbReference type="EMBL" id="FNCV01000003">
    <property type="protein sequence ID" value="SDG92237.1"/>
    <property type="molecule type" value="Genomic_DNA"/>
</dbReference>
<dbReference type="InterPro" id="IPR028090">
    <property type="entry name" value="JAB_dom_prok"/>
</dbReference>
<reference evidence="9" key="1">
    <citation type="submission" date="2016-10" db="EMBL/GenBank/DDBJ databases">
        <authorList>
            <person name="Varghese N."/>
            <person name="Submissions S."/>
        </authorList>
    </citation>
    <scope>NUCLEOTIDE SEQUENCE [LARGE SCALE GENOMIC DNA]</scope>
    <source>
        <strain evidence="9">930I</strain>
    </source>
</reference>
<evidence type="ECO:0000259" key="7">
    <source>
        <dbReference type="Pfam" id="PF14464"/>
    </source>
</evidence>
<evidence type="ECO:0000256" key="3">
    <source>
        <dbReference type="ARBA" id="ARBA00022801"/>
    </source>
</evidence>
<evidence type="ECO:0000256" key="6">
    <source>
        <dbReference type="SAM" id="MobiDB-lite"/>
    </source>
</evidence>
<evidence type="ECO:0000256" key="1">
    <source>
        <dbReference type="ARBA" id="ARBA00022670"/>
    </source>
</evidence>
<sequence length="157" mass="16969">MSRLWLPKALAETMRAEARAAHPAECCGLLIGTGDPSAADGARVEEVVPAANLEASHRQDRFEIDPAIRLAVMRRLGQLDGDSGARAERSLRGPRLLGHYHSHPAGAAEPSETDRQRAEESGLVWLIIGAEGHLGAWLAEPDEAGRPSFRRLTLRLG</sequence>
<proteinExistence type="predicted"/>
<keyword evidence="5" id="KW-0482">Metalloprotease</keyword>
<gene>
    <name evidence="8" type="ORF">SAMN05421742_103209</name>
</gene>
<keyword evidence="8" id="KW-0647">Proteasome</keyword>
<keyword evidence="1" id="KW-0645">Protease</keyword>
<keyword evidence="9" id="KW-1185">Reference proteome</keyword>
<dbReference type="GO" id="GO:0008235">
    <property type="term" value="F:metalloexopeptidase activity"/>
    <property type="evidence" value="ECO:0007669"/>
    <property type="project" value="TreeGrafter"/>
</dbReference>
<keyword evidence="4" id="KW-0862">Zinc</keyword>
<feature type="region of interest" description="Disordered" evidence="6">
    <location>
        <begin position="95"/>
        <end position="116"/>
    </location>
</feature>
<evidence type="ECO:0000256" key="4">
    <source>
        <dbReference type="ARBA" id="ARBA00022833"/>
    </source>
</evidence>
<keyword evidence="3" id="KW-0378">Hydrolase</keyword>